<feature type="signal peptide" evidence="1">
    <location>
        <begin position="1"/>
        <end position="19"/>
    </location>
</feature>
<evidence type="ECO:0000256" key="1">
    <source>
        <dbReference type="SAM" id="SignalP"/>
    </source>
</evidence>
<sequence length="189" mass="19945">MKSLLLAAGLIPLATAAFSDRYAEVMGGYAHDHVMTWAADPAIVAAIRAQNDRTAGLAQQDIDSLDQTWQQEVGKGTHPTIDTVLTNPVSDMLRARVAESGGVVTEVFIMDARGLNVASSAVTSDYWQGDEAKFSQSFGRGAGAVHVGEIEFDDSTQTYQGQVSVAVTDPDSGLPIGAITVGLNAEMLF</sequence>
<evidence type="ECO:0000313" key="3">
    <source>
        <dbReference type="Proteomes" id="UP000612855"/>
    </source>
</evidence>
<evidence type="ECO:0000313" key="2">
    <source>
        <dbReference type="EMBL" id="GGE29773.1"/>
    </source>
</evidence>
<organism evidence="2 3">
    <name type="scientific">Primorskyibacter flagellatus</name>
    <dbReference type="NCBI Taxonomy" id="1387277"/>
    <lineage>
        <taxon>Bacteria</taxon>
        <taxon>Pseudomonadati</taxon>
        <taxon>Pseudomonadota</taxon>
        <taxon>Alphaproteobacteria</taxon>
        <taxon>Rhodobacterales</taxon>
        <taxon>Roseobacteraceae</taxon>
        <taxon>Primorskyibacter</taxon>
    </lineage>
</organism>
<keyword evidence="1" id="KW-0732">Signal</keyword>
<gene>
    <name evidence="2" type="ORF">GCM10011360_17300</name>
</gene>
<dbReference type="EMBL" id="BMFJ01000001">
    <property type="protein sequence ID" value="GGE29773.1"/>
    <property type="molecule type" value="Genomic_DNA"/>
</dbReference>
<dbReference type="AlphaFoldDB" id="A0A917A656"/>
<name>A0A917A656_9RHOB</name>
<protein>
    <submittedName>
        <fullName evidence="2">Uncharacterized protein</fullName>
    </submittedName>
</protein>
<comment type="caution">
    <text evidence="2">The sequence shown here is derived from an EMBL/GenBank/DDBJ whole genome shotgun (WGS) entry which is preliminary data.</text>
</comment>
<keyword evidence="3" id="KW-1185">Reference proteome</keyword>
<accession>A0A917A656</accession>
<dbReference type="Proteomes" id="UP000612855">
    <property type="component" value="Unassembled WGS sequence"/>
</dbReference>
<feature type="chain" id="PRO_5037689206" evidence="1">
    <location>
        <begin position="20"/>
        <end position="189"/>
    </location>
</feature>
<reference evidence="3" key="1">
    <citation type="journal article" date="2019" name="Int. J. Syst. Evol. Microbiol.">
        <title>The Global Catalogue of Microorganisms (GCM) 10K type strain sequencing project: providing services to taxonomists for standard genome sequencing and annotation.</title>
        <authorList>
            <consortium name="The Broad Institute Genomics Platform"/>
            <consortium name="The Broad Institute Genome Sequencing Center for Infectious Disease"/>
            <person name="Wu L."/>
            <person name="Ma J."/>
        </authorList>
    </citation>
    <scope>NUCLEOTIDE SEQUENCE [LARGE SCALE GENOMIC DNA]</scope>
    <source>
        <strain evidence="3">CGMCC 1.12664</strain>
    </source>
</reference>
<dbReference type="RefSeq" id="WP_188477248.1">
    <property type="nucleotide sequence ID" value="NZ_BMFJ01000001.1"/>
</dbReference>
<proteinExistence type="predicted"/>